<dbReference type="InterPro" id="IPR009081">
    <property type="entry name" value="PP-bd_ACP"/>
</dbReference>
<evidence type="ECO:0000256" key="6">
    <source>
        <dbReference type="ARBA" id="ARBA00022679"/>
    </source>
</evidence>
<dbReference type="Pfam" id="PF00698">
    <property type="entry name" value="Acyl_transf_1"/>
    <property type="match status" value="1"/>
</dbReference>
<dbReference type="GO" id="GO:0004315">
    <property type="term" value="F:3-oxoacyl-[acyl-carrier-protein] synthase activity"/>
    <property type="evidence" value="ECO:0007669"/>
    <property type="project" value="InterPro"/>
</dbReference>
<evidence type="ECO:0000259" key="15">
    <source>
        <dbReference type="PROSITE" id="PS52004"/>
    </source>
</evidence>
<dbReference type="GO" id="GO:0004312">
    <property type="term" value="F:fatty acid synthase activity"/>
    <property type="evidence" value="ECO:0007669"/>
    <property type="project" value="TreeGrafter"/>
</dbReference>
<dbReference type="Pfam" id="PF00109">
    <property type="entry name" value="ketoacyl-synt"/>
    <property type="match status" value="1"/>
</dbReference>
<dbReference type="CDD" id="cd02440">
    <property type="entry name" value="AdoMet_MTases"/>
    <property type="match status" value="1"/>
</dbReference>
<evidence type="ECO:0000256" key="13">
    <source>
        <dbReference type="SAM" id="MobiDB-lite"/>
    </source>
</evidence>
<dbReference type="InterPro" id="IPR020806">
    <property type="entry name" value="PKS_PP-bd"/>
</dbReference>
<dbReference type="Gene3D" id="3.30.300.30">
    <property type="match status" value="1"/>
</dbReference>
<dbReference type="CDD" id="cd19532">
    <property type="entry name" value="C_PKS-NRPS"/>
    <property type="match status" value="1"/>
</dbReference>
<dbReference type="InterPro" id="IPR032821">
    <property type="entry name" value="PKS_assoc"/>
</dbReference>
<keyword evidence="5" id="KW-0489">Methyltransferase</keyword>
<dbReference type="Gene3D" id="3.10.129.110">
    <property type="entry name" value="Polyketide synthase dehydratase"/>
    <property type="match status" value="1"/>
</dbReference>
<dbReference type="InterPro" id="IPR016039">
    <property type="entry name" value="Thiolase-like"/>
</dbReference>
<name>A0A2B7YDB2_9EURO</name>
<dbReference type="InterPro" id="IPR020807">
    <property type="entry name" value="PKS_DH"/>
</dbReference>
<feature type="region of interest" description="C-terminal hotdog fold" evidence="12">
    <location>
        <begin position="1108"/>
        <end position="1264"/>
    </location>
</feature>
<evidence type="ECO:0000313" key="18">
    <source>
        <dbReference type="Proteomes" id="UP000223968"/>
    </source>
</evidence>
<dbReference type="PROSITE" id="PS52004">
    <property type="entry name" value="KS3_2"/>
    <property type="match status" value="1"/>
</dbReference>
<feature type="active site" description="Proton donor; for dehydratase activity" evidence="12">
    <location>
        <position position="1170"/>
    </location>
</feature>
<dbReference type="Gene3D" id="3.40.47.10">
    <property type="match status" value="1"/>
</dbReference>
<gene>
    <name evidence="17" type="ORF">AJ79_00057</name>
</gene>
<dbReference type="InterPro" id="IPR050091">
    <property type="entry name" value="PKS_NRPS_Biosynth_Enz"/>
</dbReference>
<evidence type="ECO:0000256" key="3">
    <source>
        <dbReference type="ARBA" id="ARBA00022553"/>
    </source>
</evidence>
<dbReference type="InterPro" id="IPR042104">
    <property type="entry name" value="PKS_dehydratase_sf"/>
</dbReference>
<dbReference type="SUPFAM" id="SSF53335">
    <property type="entry name" value="S-adenosyl-L-methionine-dependent methyltransferases"/>
    <property type="match status" value="1"/>
</dbReference>
<dbReference type="SMART" id="SM00823">
    <property type="entry name" value="PKS_PP"/>
    <property type="match status" value="2"/>
</dbReference>
<dbReference type="InterPro" id="IPR057326">
    <property type="entry name" value="KR_dom"/>
</dbReference>
<dbReference type="SUPFAM" id="SSF53901">
    <property type="entry name" value="Thiolase-like"/>
    <property type="match status" value="1"/>
</dbReference>
<keyword evidence="3" id="KW-0597">Phosphoprotein</keyword>
<dbReference type="InterPro" id="IPR001227">
    <property type="entry name" value="Ac_transferase_dom_sf"/>
</dbReference>
<dbReference type="SUPFAM" id="SSF51735">
    <property type="entry name" value="NAD(P)-binding Rossmann-fold domains"/>
    <property type="match status" value="2"/>
</dbReference>
<dbReference type="CDD" id="cd00833">
    <property type="entry name" value="PKS"/>
    <property type="match status" value="1"/>
</dbReference>
<evidence type="ECO:0000256" key="8">
    <source>
        <dbReference type="ARBA" id="ARBA00023268"/>
    </source>
</evidence>
<evidence type="ECO:0000256" key="4">
    <source>
        <dbReference type="ARBA" id="ARBA00022598"/>
    </source>
</evidence>
<dbReference type="OrthoDB" id="329835at2759"/>
<dbReference type="GO" id="GO:0006633">
    <property type="term" value="P:fatty acid biosynthetic process"/>
    <property type="evidence" value="ECO:0007669"/>
    <property type="project" value="InterPro"/>
</dbReference>
<evidence type="ECO:0000256" key="12">
    <source>
        <dbReference type="PROSITE-ProRule" id="PRU01363"/>
    </source>
</evidence>
<dbReference type="InterPro" id="IPR001242">
    <property type="entry name" value="Condensation_dom"/>
</dbReference>
<dbReference type="SUPFAM" id="SSF52151">
    <property type="entry name" value="FabD/lysophospholipase-like"/>
    <property type="match status" value="1"/>
</dbReference>
<dbReference type="PROSITE" id="PS52019">
    <property type="entry name" value="PKS_MFAS_DH"/>
    <property type="match status" value="1"/>
</dbReference>
<reference evidence="17 18" key="1">
    <citation type="submission" date="2017-10" db="EMBL/GenBank/DDBJ databases">
        <title>Comparative genomics in systemic dimorphic fungi from Ajellomycetaceae.</title>
        <authorList>
            <person name="Munoz J.F."/>
            <person name="Mcewen J.G."/>
            <person name="Clay O.K."/>
            <person name="Cuomo C.A."/>
        </authorList>
    </citation>
    <scope>NUCLEOTIDE SEQUENCE [LARGE SCALE GENOMIC DNA]</scope>
    <source>
        <strain evidence="17 18">UAMH5409</strain>
    </source>
</reference>
<dbReference type="Pfam" id="PF14765">
    <property type="entry name" value="PS-DH"/>
    <property type="match status" value="1"/>
</dbReference>
<dbReference type="Gene3D" id="3.40.50.150">
    <property type="entry name" value="Vaccinia Virus protein VP39"/>
    <property type="match status" value="1"/>
</dbReference>
<dbReference type="InterPro" id="IPR020845">
    <property type="entry name" value="AMP-binding_CS"/>
</dbReference>
<dbReference type="GO" id="GO:0005737">
    <property type="term" value="C:cytoplasm"/>
    <property type="evidence" value="ECO:0007669"/>
    <property type="project" value="TreeGrafter"/>
</dbReference>
<dbReference type="InterPro" id="IPR013217">
    <property type="entry name" value="Methyltransf_12"/>
</dbReference>
<dbReference type="Pfam" id="PF08659">
    <property type="entry name" value="KR"/>
    <property type="match status" value="1"/>
</dbReference>
<dbReference type="Proteomes" id="UP000223968">
    <property type="component" value="Unassembled WGS sequence"/>
</dbReference>
<dbReference type="InterPro" id="IPR045851">
    <property type="entry name" value="AMP-bd_C_sf"/>
</dbReference>
<dbReference type="Pfam" id="PF21089">
    <property type="entry name" value="PKS_DH_N"/>
    <property type="match status" value="1"/>
</dbReference>
<dbReference type="PROSITE" id="PS00455">
    <property type="entry name" value="AMP_BINDING"/>
    <property type="match status" value="1"/>
</dbReference>
<dbReference type="Pfam" id="PF02801">
    <property type="entry name" value="Ketoacyl-synt_C"/>
    <property type="match status" value="1"/>
</dbReference>
<dbReference type="InterPro" id="IPR049900">
    <property type="entry name" value="PKS_mFAS_DH"/>
</dbReference>
<keyword evidence="8" id="KW-0511">Multifunctional enzyme</keyword>
<feature type="region of interest" description="N-terminal hotdog fold" evidence="12">
    <location>
        <begin position="956"/>
        <end position="1094"/>
    </location>
</feature>
<feature type="compositionally biased region" description="Basic and acidic residues" evidence="13">
    <location>
        <begin position="2499"/>
        <end position="2509"/>
    </location>
</feature>
<dbReference type="InterPro" id="IPR036736">
    <property type="entry name" value="ACP-like_sf"/>
</dbReference>
<evidence type="ECO:0000259" key="14">
    <source>
        <dbReference type="PROSITE" id="PS50075"/>
    </source>
</evidence>
<dbReference type="InterPro" id="IPR016035">
    <property type="entry name" value="Acyl_Trfase/lysoPLipase"/>
</dbReference>
<dbReference type="SUPFAM" id="SSF52777">
    <property type="entry name" value="CoA-dependent acyltransferases"/>
    <property type="match status" value="2"/>
</dbReference>
<feature type="region of interest" description="Disordered" evidence="13">
    <location>
        <begin position="2497"/>
        <end position="2556"/>
    </location>
</feature>
<dbReference type="InterPro" id="IPR036291">
    <property type="entry name" value="NAD(P)-bd_dom_sf"/>
</dbReference>
<dbReference type="PANTHER" id="PTHR43775:SF20">
    <property type="entry name" value="HYBRID PKS-NRPS SYNTHETASE APDA"/>
    <property type="match status" value="1"/>
</dbReference>
<evidence type="ECO:0000256" key="10">
    <source>
        <dbReference type="ARBA" id="ARBA00031359"/>
    </source>
</evidence>
<comment type="caution">
    <text evidence="17">The sequence shown here is derived from an EMBL/GenBank/DDBJ whole genome shotgun (WGS) entry which is preliminary data.</text>
</comment>
<dbReference type="SMART" id="SM00825">
    <property type="entry name" value="PKS_KS"/>
    <property type="match status" value="1"/>
</dbReference>
<sequence>MTANPKYPREPIAIIGSACRFPGGSSSPSKLWELLREPRDVSSQIPDSRFTTDGFYNKDPLHHGTTNVRHSYLLEENVRKFDAQFFGIKPVEAISVDPQQRLLMETVYEGLENAGIPMEKLQGSQTGVYVGLMCGDYAELLGRDIDTLPTYFGTGTARSIISNRISYFFDWHGPSMTIDTACSSSLIALHQAVQSLRSGEIPSAVVAGSNLLLSPGMYVAESKLKMLSPNGHSRMWDKDADGYARGDGVGAIILKTLSQAVADGDSIECLVRETGINQDGRTKGITMPSSTAQSALIRDTYRKAGLDISKASDRPQYFEAHGTGTPAGDPMEAEAISTAFFGPESGFKRSATDAPLYVGSVKTVIGHTEGTAGIAGLMKGSLALQNGIIPPNLHLNELNPAIKPFYRDIEIPKQAKEWPSLPEGTPRRVSINSFGFGGANAHAILESYTTLVPETETAEDILHLSPFNVSASSKKALSDLLTLYASYLETNPSVNLRDLSWTLNTRHSTLSVRATVAARTKESLITKFKELALDPKGVVLTNTSGSSTSERLGIGIGIFTGQGAQWPAMGSQLVLGSKKASDTIDQLQNSLQRLPSEYRPTWSLREELLKAKDRSRVTEGNISQPLCAAVQIVLVNLLKTANIRFKAVVGHSSGEIVAAYAAGYVSAEDAIRIAYLRGLFLHLAKGPEGSEAGGMLAAGTSWDDARELVELPSLKDRIVIAASNSPESVTLSGDLDAIEEAKEILDDEGKFARILKVDKAYHSHHMLPPSGPYTEALHKSGIKVQQPSKTGDYPVWISSVYGEDIENIDLASLGGEYWTRNMVSPVLFSQAVEYAVSAHGPFDLAIEVGPHPALKSPALATIQAITGQTLPYTGVLRRGADDIEAFGEGLGYLWQTFGGGLVDFAGLENNPDSVGFQARPPKLLKDLPNYAWEHDRDYWHESRYSKALRNNHQSPHPLLGARIPDGTQNEARWRNHLNVREVPWLVHHQIQRQIIFPAAGYLSAVVEAVVQLYDQGFSQNPIQIIEFWDVSIGQALVLEEDGSSVETLLTVRETAASPDGIEASFVFYSEASGKASTGMARNASGYLSISLGTSDNDALPEPYKPKGQFLEIDHERFYAETDKLGFGYTGPFRKLTNVRRRMDEAIGEIQTPDLADEGDFPLIIHPGTLDSAIQSLMLAFAYPGDNRLRSIYLPTGIDRLQIIPSAYARLKGAPGSRLTFHASVDPDHPADLKGDFEVSSADRNVTLIQLQGLSTTPLAPASADTDLNLFTETTWALENPGGSGPLAGTNPHDSIMAMEMERVTYYYMREVDKVVPHSERHTLDWHHQAFYRYFDHQLRWVAMGTHPFAKKDWVTDTYDEIRKIMEKYPNSTDLRLIKAVGENLPKAVRKEINILEVMFEDNLLNEFYSNGFGMQRYLADAARVVSELSHRFPHQNILEIGAGTGSATNEILRLLQGSFTSYTYTDVSSGFFEQAQERFEEHRPQMIFKVLDIENDVADQGFVPHSYDLVVASLVLHATRNLTRTMANARKLLKPGGRLIMVEVTDNDQLRLGLIFAGLPGLWLGEEDNRKLSPCVPADEWEAIAKQTGFSGIDAITPHNRTYPLPLSVITFQAVDDRVEFLREPLSSEVQPLGLAFLTIIGGTTERTIRLAQSIKNTVGHHYKNVVQAKSLEDVSISELPLLGSVVSLVDLEETPLFKNVTTKKLEVLKELFKQSKVVLWASQGTDADAPYRNMYRGLERSVKIEMTHLQSQLLEFAFDEDVDVSLVSKKLLHLEASIIWEQSARLNDLVWYVEPEFKIRNKTSYVPRIKLSKQRTQRYNSARRLITREIRSKDTIVSVKHDGSEYVVRASEARPRITSINHVTIRLLYSILKPIRVSTTGILYLSVGENVKTGNRVIVLSDSLESSIQVPEQWTVPFFGEDPIYALVSTAAHFAAELVFSGANAGETLLVLDPVFTFGNILVRRAAEKLVNLVLLSTTSAGEVLSHPWVYIHSRATKQAVRKILPANVTRFANLHGSEILSETIKSFLPQNASVIDPQWFSVCPGCPVGADFEDNPVIASHLQLASKRATTEFVSFGSNLPSFTVAELANRSTSHWGASVLSWPAPSDSIPVQLRPAGETMRFAKDKTYWLVGLTGGLGLSLCEWMAKHGAGYIVLSSRNPKLDSDWLQSMSALGCTVRAFANDITDREAVRALHKRITETLPPIAGVAQGAMVLDDAMFLDVNEERFQKVSRPKVEGSVWLDEIFSEDTLDWFVFFSSITYVTGNAGQSIYAASNGFMTRLAAERRRRGLAGSAMNIGVIMGNGYVSRELTIDQQAYLHRVGHWWMSEQDFHEIFAECVLASRPESIDSSEFITGLRLDSDDKKNWIDNPIFQHLVQKTIEATAGGGKHKSGVQIKTQLQEATDAEQVFEILKDGLIHKLQVVLQADPNKSMLDLSPDELGVDSLVAVDIRSWFLKEPGIDLPVLKILNSRSVRELVSSAQELLPDSAIPLVSGRSVHETSEEGKPTKLQTSSPDRLSTPSVEAEGTTLTASGSIATSFSPGNPSTPATGIDSPDLVVERVDAGLKSLDKVDDNPVTVRTLPMSFGQSRFWFLKHYVQNQTAFNITTIIKLTGKLQVESLGEAVIEVGKRHEALRTYFYTDEKTKEHMQAVSSRSALQLELQIVSKESEVGEAVQQLKDYVYDLEKGETLRIRLLSLSPEQHWLLLGYHHINMDGIGYIVFLTDLEKAFHGQLSTSSPDVMQYPDFTLRQYKEYEEGAWANELLYWRDQFSTLPETYPLLPISKFPSRPSSLQLGSHSASLRLETDLTDKVDKVCARFKVTPFQLYLATFHILLFRYAGNLEDITIGVADGNRRDADVIRSLGMYLNLLPLRFRRSARQTFGEVLRDVQAIVQKAFSNARVPFDVILNEIDVPRSTSHTPLFQTFLNYRQNIKEARSIFGVEGELDIISAGENSYDISIDILENNSGGNNLITIAVQKDIYSPEAAQVLLNSYVALLQQVVENPAVRVGWLALHNKGDVKQAIEFARGSELTVAYPTLVHRIDDMATKYPEHPSLKYLSGQTLTYAQLLDRVSVTAEQLESYNIGKGARVGVFQNAGPEWIISLLAILRVGAAYVPLDPKVGPDRLSLVFTDCGPSALLIDSDTQNLEFVKSQSGGITINVSKLPETPKNGTFPNCAQPNEPAIIMYTSGSTGTPKGIVLTHSNWNNWVDVTPATWGIKEGEEVGLQQSSYTFDMSLLQIFTILGHGGALVVPGSDVRHDPAALFKLVAEEQITFTCCTPTEYLAWIRYGNPELLRTSSWRLAVTGGEALSNQVIREFQVLRKSGLQLFNCYGPTETTLGCGDAEILYAAFDTNMDAFTFPLRTTPNYSIYIVDENFNPVPAGIPGEVVIGGAGVALGYLNNNSLTAEKFLGDKHASPFFESQGWTRIHRSGDRGQLTQDGQLVLLGRIGGDTQVKIGGIRMDLEDIEATISEHNPNVRGVAVSARTSPGSDTPFLVAFVFLSNVISPEMKTKFLRDLPGTLPLPQYMRPALVVEIETLPTTSAGKLDRRAINEFPLPKQGGVSANPLDLSSTQFSESKLAPLRDIWVDSLPSELAAARLSALDDKADFFHVGGSSLSLINVQNLIKERFGISVSLSQLFENSSLSDMASLIQNRDSKSHTETIDWEQEATLSQDLQDDVFNEPTNVSPTIIVLTGATGFIGRELLRRLIDDHTITKVHCLAVRRKISDLPANLFHNDKVIVYPGDLGAPLLGLSEEEAQSVFSSAHAVIHAGADVSFMKSYHSLKLVNVASTKELVKLSLPYRLPLHFVSSAGVARLSGRDTFGPESIAPYPPPQGQPEGYISAKWVSETYLERTAERFGLPVWIHRPSSVTGDDTSDLDLMANMLTYTKKTRTIADSSALKGQMDFISVQAVASSILREVIDNDPTPSPGSKVRYLYQAGETVLHMEQLRALLEQASDEAFEVLPLEVWIDQAEAAGLSPLLGLYLRQIADGQMLLPRLTN</sequence>
<dbReference type="PROSITE" id="PS00012">
    <property type="entry name" value="PHOSPHOPANTETHEINE"/>
    <property type="match status" value="1"/>
</dbReference>
<dbReference type="GO" id="GO:0009403">
    <property type="term" value="P:toxin biosynthetic process"/>
    <property type="evidence" value="ECO:0007669"/>
    <property type="project" value="UniProtKB-ARBA"/>
</dbReference>
<dbReference type="Pfam" id="PF00501">
    <property type="entry name" value="AMP-binding"/>
    <property type="match status" value="1"/>
</dbReference>
<dbReference type="SUPFAM" id="SSF47336">
    <property type="entry name" value="ACP-like"/>
    <property type="match status" value="2"/>
</dbReference>
<dbReference type="FunFam" id="3.40.47.10:FF:000019">
    <property type="entry name" value="Polyketide synthase type I"/>
    <property type="match status" value="1"/>
</dbReference>
<dbReference type="InterPro" id="IPR006162">
    <property type="entry name" value="Ppantetheine_attach_site"/>
</dbReference>
<feature type="domain" description="Ketosynthase family 3 (KS3)" evidence="15">
    <location>
        <begin position="9"/>
        <end position="447"/>
    </location>
</feature>
<dbReference type="PROSITE" id="PS00606">
    <property type="entry name" value="KS3_1"/>
    <property type="match status" value="1"/>
</dbReference>
<keyword evidence="4" id="KW-0436">Ligase</keyword>
<dbReference type="Gene3D" id="1.10.1200.10">
    <property type="entry name" value="ACP-like"/>
    <property type="match status" value="2"/>
</dbReference>
<dbReference type="InterPro" id="IPR018201">
    <property type="entry name" value="Ketoacyl_synth_AS"/>
</dbReference>
<dbReference type="GO" id="GO:0016874">
    <property type="term" value="F:ligase activity"/>
    <property type="evidence" value="ECO:0007669"/>
    <property type="project" value="UniProtKB-KW"/>
</dbReference>
<evidence type="ECO:0000256" key="2">
    <source>
        <dbReference type="ARBA" id="ARBA00022450"/>
    </source>
</evidence>
<dbReference type="InterPro" id="IPR049551">
    <property type="entry name" value="PKS_DH_C"/>
</dbReference>
<dbReference type="InterPro" id="IPR013120">
    <property type="entry name" value="FAR_NAD-bd"/>
</dbReference>
<dbReference type="SMART" id="SM00826">
    <property type="entry name" value="PKS_DH"/>
    <property type="match status" value="1"/>
</dbReference>
<dbReference type="Gene3D" id="3.40.50.12780">
    <property type="entry name" value="N-terminal domain of ligase-like"/>
    <property type="match status" value="1"/>
</dbReference>
<dbReference type="Gene3D" id="3.40.50.720">
    <property type="entry name" value="NAD(P)-binding Rossmann-like Domain"/>
    <property type="match status" value="2"/>
</dbReference>
<evidence type="ECO:0000256" key="9">
    <source>
        <dbReference type="ARBA" id="ARBA00029443"/>
    </source>
</evidence>
<feature type="compositionally biased region" description="Polar residues" evidence="13">
    <location>
        <begin position="2511"/>
        <end position="2551"/>
    </location>
</feature>
<dbReference type="SUPFAM" id="SSF55048">
    <property type="entry name" value="Probable ACP-binding domain of malonyl-CoA ACP transacylase"/>
    <property type="match status" value="1"/>
</dbReference>
<organism evidence="17 18">
    <name type="scientific">Helicocarpus griseus UAMH5409</name>
    <dbReference type="NCBI Taxonomy" id="1447875"/>
    <lineage>
        <taxon>Eukaryota</taxon>
        <taxon>Fungi</taxon>
        <taxon>Dikarya</taxon>
        <taxon>Ascomycota</taxon>
        <taxon>Pezizomycotina</taxon>
        <taxon>Eurotiomycetes</taxon>
        <taxon>Eurotiomycetidae</taxon>
        <taxon>Onygenales</taxon>
        <taxon>Ajellomycetaceae</taxon>
        <taxon>Helicocarpus</taxon>
    </lineage>
</organism>
<dbReference type="SMART" id="SM00822">
    <property type="entry name" value="PKS_KR"/>
    <property type="match status" value="1"/>
</dbReference>
<feature type="active site" description="Proton acceptor; for dehydratase activity" evidence="12">
    <location>
        <position position="988"/>
    </location>
</feature>
<dbReference type="PANTHER" id="PTHR43775">
    <property type="entry name" value="FATTY ACID SYNTHASE"/>
    <property type="match status" value="1"/>
</dbReference>
<evidence type="ECO:0000313" key="17">
    <source>
        <dbReference type="EMBL" id="PGH19023.1"/>
    </source>
</evidence>
<dbReference type="CDD" id="cd05930">
    <property type="entry name" value="A_NRPS"/>
    <property type="match status" value="1"/>
</dbReference>
<dbReference type="InterPro" id="IPR029063">
    <property type="entry name" value="SAM-dependent_MTases_sf"/>
</dbReference>
<dbReference type="EMBL" id="PDNB01000001">
    <property type="protein sequence ID" value="PGH19023.1"/>
    <property type="molecule type" value="Genomic_DNA"/>
</dbReference>
<dbReference type="InterPro" id="IPR000873">
    <property type="entry name" value="AMP-dep_synth/lig_dom"/>
</dbReference>
<dbReference type="InterPro" id="IPR020841">
    <property type="entry name" value="PKS_Beta-ketoAc_synthase_dom"/>
</dbReference>
<dbReference type="InterPro" id="IPR014043">
    <property type="entry name" value="Acyl_transferase_dom"/>
</dbReference>
<dbReference type="STRING" id="1447875.A0A2B7YDB2"/>
<feature type="domain" description="Carrier" evidence="14">
    <location>
        <begin position="3577"/>
        <end position="3659"/>
    </location>
</feature>
<keyword evidence="2" id="KW-0596">Phosphopantetheine</keyword>
<dbReference type="InterPro" id="IPR042099">
    <property type="entry name" value="ANL_N_sf"/>
</dbReference>
<comment type="similarity">
    <text evidence="9">In the C-terminal section; belongs to the NRP synthetase family.</text>
</comment>
<dbReference type="SMART" id="SM00827">
    <property type="entry name" value="PKS_AT"/>
    <property type="match status" value="1"/>
</dbReference>
<dbReference type="GO" id="GO:0005886">
    <property type="term" value="C:plasma membrane"/>
    <property type="evidence" value="ECO:0007669"/>
    <property type="project" value="TreeGrafter"/>
</dbReference>
<keyword evidence="7" id="KW-0677">Repeat</keyword>
<evidence type="ECO:0000256" key="5">
    <source>
        <dbReference type="ARBA" id="ARBA00022603"/>
    </source>
</evidence>
<dbReference type="InterPro" id="IPR049552">
    <property type="entry name" value="PKS_DH_N"/>
</dbReference>
<keyword evidence="6" id="KW-0808">Transferase</keyword>
<evidence type="ECO:0000256" key="1">
    <source>
        <dbReference type="ARBA" id="ARBA00018393"/>
    </source>
</evidence>
<protein>
    <recommendedName>
        <fullName evidence="1">Non-reducing polyketide synthase nscA</fullName>
    </recommendedName>
    <alternativeName>
        <fullName evidence="10">Conidial yellow pigment biosynthesis polyketide synthase nscA</fullName>
    </alternativeName>
    <alternativeName>
        <fullName evidence="11">Neosartoricin B biosynthesis protein A</fullName>
    </alternativeName>
</protein>
<feature type="domain" description="Carrier" evidence="14">
    <location>
        <begin position="2410"/>
        <end position="2487"/>
    </location>
</feature>
<dbReference type="InterPro" id="IPR023213">
    <property type="entry name" value="CAT-like_dom_sf"/>
</dbReference>
<dbReference type="InterPro" id="IPR013968">
    <property type="entry name" value="PKS_KR"/>
</dbReference>
<dbReference type="Pfam" id="PF16197">
    <property type="entry name" value="KAsynt_C_assoc"/>
    <property type="match status" value="1"/>
</dbReference>
<evidence type="ECO:0000256" key="7">
    <source>
        <dbReference type="ARBA" id="ARBA00022737"/>
    </source>
</evidence>
<dbReference type="Gene3D" id="3.30.559.10">
    <property type="entry name" value="Chloramphenicol acetyltransferase-like domain"/>
    <property type="match status" value="1"/>
</dbReference>
<dbReference type="InterPro" id="IPR014031">
    <property type="entry name" value="Ketoacyl_synth_C"/>
</dbReference>
<dbReference type="InterPro" id="IPR016036">
    <property type="entry name" value="Malonyl_transacylase_ACP-bd"/>
</dbReference>
<dbReference type="PROSITE" id="PS50075">
    <property type="entry name" value="CARRIER"/>
    <property type="match status" value="2"/>
</dbReference>
<dbReference type="Pfam" id="PF00668">
    <property type="entry name" value="Condensation"/>
    <property type="match status" value="1"/>
</dbReference>
<dbReference type="InterPro" id="IPR014030">
    <property type="entry name" value="Ketoacyl_synth_N"/>
</dbReference>
<dbReference type="SUPFAM" id="SSF56801">
    <property type="entry name" value="Acetyl-CoA synthetase-like"/>
    <property type="match status" value="1"/>
</dbReference>
<keyword evidence="18" id="KW-1185">Reference proteome</keyword>
<dbReference type="Pfam" id="PF00550">
    <property type="entry name" value="PP-binding"/>
    <property type="match status" value="1"/>
</dbReference>
<evidence type="ECO:0000259" key="16">
    <source>
        <dbReference type="PROSITE" id="PS52019"/>
    </source>
</evidence>
<evidence type="ECO:0000256" key="11">
    <source>
        <dbReference type="ARBA" id="ARBA00033379"/>
    </source>
</evidence>
<feature type="domain" description="PKS/mFAS DH" evidence="16">
    <location>
        <begin position="956"/>
        <end position="1264"/>
    </location>
</feature>
<dbReference type="Pfam" id="PF08242">
    <property type="entry name" value="Methyltransf_12"/>
    <property type="match status" value="1"/>
</dbReference>
<dbReference type="Pfam" id="PF07993">
    <property type="entry name" value="NAD_binding_4"/>
    <property type="match status" value="1"/>
</dbReference>
<dbReference type="Gene3D" id="3.40.366.10">
    <property type="entry name" value="Malonyl-Coenzyme A Acyl Carrier Protein, domain 2"/>
    <property type="match status" value="1"/>
</dbReference>
<dbReference type="GO" id="GO:0031177">
    <property type="term" value="F:phosphopantetheine binding"/>
    <property type="evidence" value="ECO:0007669"/>
    <property type="project" value="InterPro"/>
</dbReference>
<accession>A0A2B7YDB2</accession>
<dbReference type="Gene3D" id="3.30.559.30">
    <property type="entry name" value="Nonribosomal peptide synthetase, condensation domain"/>
    <property type="match status" value="1"/>
</dbReference>
<proteinExistence type="inferred from homology"/>